<comment type="caution">
    <text evidence="1">The sequence shown here is derived from an EMBL/GenBank/DDBJ whole genome shotgun (WGS) entry which is preliminary data.</text>
</comment>
<reference evidence="1 2" key="1">
    <citation type="journal article" date="2011" name="Front. Microbiol.">
        <title>Two Strains of Crocosphaera watsonii with Highly Conserved Genomes are Distinguished by Strain-Specific Features.</title>
        <authorList>
            <person name="Bench S.R."/>
            <person name="Ilikchyan I.N."/>
            <person name="Tripp H.J."/>
            <person name="Zehr J.P."/>
        </authorList>
    </citation>
    <scope>NUCLEOTIDE SEQUENCE [LARGE SCALE GENOMIC DNA]</scope>
    <source>
        <strain evidence="1 2">WH 0003</strain>
    </source>
</reference>
<sequence>DNRHIVQGLIASKPGIQQQTNRKIQPNLFHEDRYKNCYVSVAFSCSTHIRSIILSL</sequence>
<evidence type="ECO:0000313" key="2">
    <source>
        <dbReference type="Proteomes" id="UP000003477"/>
    </source>
</evidence>
<protein>
    <submittedName>
        <fullName evidence="1">Uncharacterized protein</fullName>
    </submittedName>
</protein>
<dbReference type="Proteomes" id="UP000003477">
    <property type="component" value="Unassembled WGS sequence"/>
</dbReference>
<proteinExistence type="predicted"/>
<gene>
    <name evidence="1" type="ORF">CWATWH0003_1528b4</name>
</gene>
<dbReference type="EMBL" id="AESD01000232">
    <property type="protein sequence ID" value="EHJ13802.1"/>
    <property type="molecule type" value="Genomic_DNA"/>
</dbReference>
<accession>G5J1Z7</accession>
<organism evidence="1 2">
    <name type="scientific">Crocosphaera watsonii WH 0003</name>
    <dbReference type="NCBI Taxonomy" id="423471"/>
    <lineage>
        <taxon>Bacteria</taxon>
        <taxon>Bacillati</taxon>
        <taxon>Cyanobacteriota</taxon>
        <taxon>Cyanophyceae</taxon>
        <taxon>Oscillatoriophycideae</taxon>
        <taxon>Chroococcales</taxon>
        <taxon>Aphanothecaceae</taxon>
        <taxon>Crocosphaera</taxon>
    </lineage>
</organism>
<feature type="non-terminal residue" evidence="1">
    <location>
        <position position="1"/>
    </location>
</feature>
<name>G5J1Z7_CROWT</name>
<dbReference type="AlphaFoldDB" id="G5J1Z7"/>
<evidence type="ECO:0000313" key="1">
    <source>
        <dbReference type="EMBL" id="EHJ13802.1"/>
    </source>
</evidence>